<comment type="caution">
    <text evidence="2">The sequence shown here is derived from an EMBL/GenBank/DDBJ whole genome shotgun (WGS) entry which is preliminary data.</text>
</comment>
<gene>
    <name evidence="2" type="primary">importin</name>
    <name evidence="2" type="ORF">EHP00_52</name>
</gene>
<protein>
    <submittedName>
        <fullName evidence="2">Importin</fullName>
    </submittedName>
</protein>
<dbReference type="GO" id="GO:0005635">
    <property type="term" value="C:nuclear envelope"/>
    <property type="evidence" value="ECO:0007669"/>
    <property type="project" value="TreeGrafter"/>
</dbReference>
<dbReference type="EMBL" id="MNPJ01000019">
    <property type="protein sequence ID" value="OQS54546.1"/>
    <property type="molecule type" value="Genomic_DNA"/>
</dbReference>
<name>A0A1W0E5R5_9MICR</name>
<dbReference type="InterPro" id="IPR011989">
    <property type="entry name" value="ARM-like"/>
</dbReference>
<dbReference type="OrthoDB" id="760868at2759"/>
<dbReference type="GO" id="GO:0006606">
    <property type="term" value="P:protein import into nucleus"/>
    <property type="evidence" value="ECO:0007669"/>
    <property type="project" value="TreeGrafter"/>
</dbReference>
<dbReference type="SUPFAM" id="SSF48371">
    <property type="entry name" value="ARM repeat"/>
    <property type="match status" value="1"/>
</dbReference>
<evidence type="ECO:0000313" key="3">
    <source>
        <dbReference type="Proteomes" id="UP000192758"/>
    </source>
</evidence>
<dbReference type="InterPro" id="IPR000225">
    <property type="entry name" value="Armadillo"/>
</dbReference>
<feature type="repeat" description="ARM" evidence="1">
    <location>
        <begin position="386"/>
        <end position="420"/>
    </location>
</feature>
<dbReference type="AlphaFoldDB" id="A0A1W0E5R5"/>
<evidence type="ECO:0000313" key="2">
    <source>
        <dbReference type="EMBL" id="OQS54546.1"/>
    </source>
</evidence>
<evidence type="ECO:0000256" key="1">
    <source>
        <dbReference type="PROSITE-ProRule" id="PRU00259"/>
    </source>
</evidence>
<dbReference type="InterPro" id="IPR016024">
    <property type="entry name" value="ARM-type_fold"/>
</dbReference>
<dbReference type="VEuPathDB" id="MicrosporidiaDB:EHP00_52"/>
<dbReference type="GO" id="GO:0005829">
    <property type="term" value="C:cytosol"/>
    <property type="evidence" value="ECO:0007669"/>
    <property type="project" value="TreeGrafter"/>
</dbReference>
<accession>A0A1W0E5R5</accession>
<organism evidence="2 3">
    <name type="scientific">Ecytonucleospora hepatopenaei</name>
    <dbReference type="NCBI Taxonomy" id="646526"/>
    <lineage>
        <taxon>Eukaryota</taxon>
        <taxon>Fungi</taxon>
        <taxon>Fungi incertae sedis</taxon>
        <taxon>Microsporidia</taxon>
        <taxon>Enterocytozoonidae</taxon>
        <taxon>Ecytonucleospora</taxon>
    </lineage>
</organism>
<sequence>MNSEQQKLRSLIVDTLNSDTNIRNAAEQQLNTCVKNVEILKCIHENLIRDENFMVCKASGIFLVNKLREIYEENEIQQFILFFEQHVFEHLVYAKTQNELDVYKKLLCVFFEKAKEEKVKFILHQVGASFTQKEHEKIRAGLIALNVFFDSEVYGSVLVQSIKACFSSYGNAFAEVVQMSTQSNNYEFQKLIFEILHKIYDMYNIPTELCEISVFNFYIEQALLVVRGMEYKNLEFVCAKKWAYVFLQNATKKGIKKFFKSSELNKHVQNENFILGVANVFSSVIDEFKNNNTPEEDFLVSAAQFFEVLCSKNDETKTIFKNYLQKVVYEFVIPCFKYDEQTEALFEADPTAYLNERYNFSTKQLRANISQLFYSIVKYNKTFEGPLIELLIQLLNDNNTQMEIKYGALGLLSEVSSQTQKVMGEEGYYTFLVNLIQKILASGNLYMASQLFLYMSLCPELNLKKNDFEVLLKEVFRYAQHENIALKVESTLAIQFFFASEDCISQIHAFVPGLLETVLKYNRLYPSEALSSFLEYIVECFDDVMVDFAPRFVTTIIGAINDLLKEGEVDYYQTSTYITTVDKFVQAASDRSNILNNLYEISVGVIYMIIKNEHFDLFSETIALMNSFLFAMEKVDDRAYEIFKAVISTDSDELCMYIEEIEMFMDNYVSFGGDAMINSEVLAAFNKVFDMFFICDDVEDGGFYSRDVIAACNIINALLCYRGSLVKSCQGNFIPNIVNKVLGMFSNIMDDSIPCIVNVLDLLMNCIVVDTANCLSVIGDYKAKFYAKIWENSYNFIRVIDKKIYLLFINAIFTLPVDGSIDMQEMNKSFVHVFGTLPGAIQKRNKMMDGEYDDEDEEKENDDDFYDSDDSKLHEDIYTYSEYDKIDVYSLVKNMLSNVVPGTVGQNLLSSMQQQQISVIQKILCNPQEQQKLK</sequence>
<keyword evidence="3" id="KW-1185">Reference proteome</keyword>
<dbReference type="STRING" id="646526.A0A1W0E5R5"/>
<reference evidence="2 3" key="1">
    <citation type="journal article" date="2017" name="Environ. Microbiol.">
        <title>Decay of the glycolytic pathway and adaptation to intranuclear parasitism within Enterocytozoonidae microsporidia.</title>
        <authorList>
            <person name="Wiredu Boakye D."/>
            <person name="Jaroenlak P."/>
            <person name="Prachumwat A."/>
            <person name="Williams T.A."/>
            <person name="Bateman K.S."/>
            <person name="Itsathitphaisarn O."/>
            <person name="Sritunyalucksana K."/>
            <person name="Paszkiewicz K.H."/>
            <person name="Moore K.A."/>
            <person name="Stentiford G.D."/>
            <person name="Williams B.A."/>
        </authorList>
    </citation>
    <scope>NUCLEOTIDE SEQUENCE [LARGE SCALE GENOMIC DNA]</scope>
    <source>
        <strain evidence="2 3">TH1</strain>
    </source>
</reference>
<dbReference type="Gene3D" id="1.25.10.10">
    <property type="entry name" value="Leucine-rich Repeat Variant"/>
    <property type="match status" value="1"/>
</dbReference>
<proteinExistence type="predicted"/>
<dbReference type="PANTHER" id="PTHR10997">
    <property type="entry name" value="IMPORTIN-7, 8, 11"/>
    <property type="match status" value="1"/>
</dbReference>
<dbReference type="PROSITE" id="PS50176">
    <property type="entry name" value="ARM_REPEAT"/>
    <property type="match status" value="1"/>
</dbReference>
<dbReference type="Proteomes" id="UP000192758">
    <property type="component" value="Unassembled WGS sequence"/>
</dbReference>